<proteinExistence type="predicted"/>
<gene>
    <name evidence="2" type="ORF">MDA_GLEAN10006569</name>
</gene>
<feature type="region of interest" description="Disordered" evidence="1">
    <location>
        <begin position="27"/>
        <end position="128"/>
    </location>
</feature>
<sequence length="128" mass="13840">MTYPDHQLADVQCRSCPLLVSVLTAGEHSGGRRSLSSLHGSTKDVRLMASEQQLRAARPHMRSSSPASNLPLSKEKQPHEQPTPIQGVAVPMSSLPPSKEQQLMISPPPSQEQQPHEQPTPVQDAAAP</sequence>
<accession>L5M500</accession>
<protein>
    <submittedName>
        <fullName evidence="2">Uncharacterized protein</fullName>
    </submittedName>
</protein>
<evidence type="ECO:0000313" key="2">
    <source>
        <dbReference type="EMBL" id="ELK33446.1"/>
    </source>
</evidence>
<reference evidence="3" key="1">
    <citation type="journal article" date="2013" name="Science">
        <title>Comparative analysis of bat genomes provides insight into the evolution of flight and immunity.</title>
        <authorList>
            <person name="Zhang G."/>
            <person name="Cowled C."/>
            <person name="Shi Z."/>
            <person name="Huang Z."/>
            <person name="Bishop-Lilly K.A."/>
            <person name="Fang X."/>
            <person name="Wynne J.W."/>
            <person name="Xiong Z."/>
            <person name="Baker M.L."/>
            <person name="Zhao W."/>
            <person name="Tachedjian M."/>
            <person name="Zhu Y."/>
            <person name="Zhou P."/>
            <person name="Jiang X."/>
            <person name="Ng J."/>
            <person name="Yang L."/>
            <person name="Wu L."/>
            <person name="Xiao J."/>
            <person name="Feng Y."/>
            <person name="Chen Y."/>
            <person name="Sun X."/>
            <person name="Zhang Y."/>
            <person name="Marsh G.A."/>
            <person name="Crameri G."/>
            <person name="Broder C.C."/>
            <person name="Frey K.G."/>
            <person name="Wang L.F."/>
            <person name="Wang J."/>
        </authorList>
    </citation>
    <scope>NUCLEOTIDE SEQUENCE [LARGE SCALE GENOMIC DNA]</scope>
</reference>
<feature type="compositionally biased region" description="Polar residues" evidence="1">
    <location>
        <begin position="62"/>
        <end position="71"/>
    </location>
</feature>
<feature type="compositionally biased region" description="Polar residues" evidence="1">
    <location>
        <begin position="95"/>
        <end position="104"/>
    </location>
</feature>
<evidence type="ECO:0000256" key="1">
    <source>
        <dbReference type="SAM" id="MobiDB-lite"/>
    </source>
</evidence>
<dbReference type="Proteomes" id="UP000010556">
    <property type="component" value="Unassembled WGS sequence"/>
</dbReference>
<dbReference type="AlphaFoldDB" id="L5M500"/>
<organism evidence="2 3">
    <name type="scientific">Myotis davidii</name>
    <name type="common">David's myotis</name>
    <dbReference type="NCBI Taxonomy" id="225400"/>
    <lineage>
        <taxon>Eukaryota</taxon>
        <taxon>Metazoa</taxon>
        <taxon>Chordata</taxon>
        <taxon>Craniata</taxon>
        <taxon>Vertebrata</taxon>
        <taxon>Euteleostomi</taxon>
        <taxon>Mammalia</taxon>
        <taxon>Eutheria</taxon>
        <taxon>Laurasiatheria</taxon>
        <taxon>Chiroptera</taxon>
        <taxon>Yangochiroptera</taxon>
        <taxon>Vespertilionidae</taxon>
        <taxon>Myotis</taxon>
    </lineage>
</organism>
<evidence type="ECO:0000313" key="3">
    <source>
        <dbReference type="Proteomes" id="UP000010556"/>
    </source>
</evidence>
<dbReference type="EMBL" id="KB104357">
    <property type="protein sequence ID" value="ELK33446.1"/>
    <property type="molecule type" value="Genomic_DNA"/>
</dbReference>
<feature type="compositionally biased region" description="Low complexity" evidence="1">
    <location>
        <begin position="111"/>
        <end position="128"/>
    </location>
</feature>
<keyword evidence="3" id="KW-1185">Reference proteome</keyword>
<name>L5M500_MYODS</name>